<dbReference type="AlphaFoldDB" id="A0AAJ8BZ55"/>
<organism evidence="3">
    <name type="scientific">Aspergillus niger</name>
    <dbReference type="NCBI Taxonomy" id="5061"/>
    <lineage>
        <taxon>Eukaryota</taxon>
        <taxon>Fungi</taxon>
        <taxon>Dikarya</taxon>
        <taxon>Ascomycota</taxon>
        <taxon>Pezizomycotina</taxon>
        <taxon>Eurotiomycetes</taxon>
        <taxon>Eurotiomycetidae</taxon>
        <taxon>Eurotiales</taxon>
        <taxon>Aspergillaceae</taxon>
        <taxon>Aspergillus</taxon>
        <taxon>Aspergillus subgen. Circumdati</taxon>
    </lineage>
</organism>
<dbReference type="SMART" id="SM00886">
    <property type="entry name" value="Dabb"/>
    <property type="match status" value="1"/>
</dbReference>
<evidence type="ECO:0000256" key="1">
    <source>
        <dbReference type="ARBA" id="ARBA00011738"/>
    </source>
</evidence>
<dbReference type="GeneID" id="4980876"/>
<dbReference type="VEuPathDB" id="FungiDB:An05g01370"/>
<reference evidence="3" key="1">
    <citation type="submission" date="2025-02" db="EMBL/GenBank/DDBJ databases">
        <authorList>
            <consortium name="NCBI Genome Project"/>
        </authorList>
    </citation>
    <scope>NUCLEOTIDE SEQUENCE</scope>
</reference>
<sequence>MTLVHIGQFPHNHHRHYDIHLTYPQPVLFKFRPEVTDEHKQRFVTELKKLKNLPCVKSGRLLVGGPSVTDPIDRSKGFQIALVSYHENLAALAEYQASKEHHDVTSTYMFPYKEDLVRFDFEVDEEDEYMCEFPVLGS</sequence>
<name>A0AAJ8BZ55_ASPNG</name>
<proteinExistence type="predicted"/>
<gene>
    <name evidence="3" type="ORF">An05g01370</name>
</gene>
<accession>A0AAJ8BZ55</accession>
<dbReference type="Gene3D" id="3.30.70.100">
    <property type="match status" value="1"/>
</dbReference>
<dbReference type="Pfam" id="PF07876">
    <property type="entry name" value="Dabb"/>
    <property type="match status" value="1"/>
</dbReference>
<dbReference type="KEGG" id="ang:An05g01370"/>
<dbReference type="SUPFAM" id="SSF54909">
    <property type="entry name" value="Dimeric alpha+beta barrel"/>
    <property type="match status" value="1"/>
</dbReference>
<dbReference type="PANTHER" id="PTHR33178">
    <property type="match status" value="1"/>
</dbReference>
<dbReference type="RefSeq" id="XP_059606062.1">
    <property type="nucleotide sequence ID" value="XM_059747912.1"/>
</dbReference>
<feature type="domain" description="Stress-response A/B barrel" evidence="2">
    <location>
        <begin position="23"/>
        <end position="121"/>
    </location>
</feature>
<protein>
    <recommendedName>
        <fullName evidence="2">Stress-response A/B barrel domain-containing protein</fullName>
    </recommendedName>
</protein>
<evidence type="ECO:0000313" key="3">
    <source>
        <dbReference type="RefSeq" id="XP_059606062.1"/>
    </source>
</evidence>
<dbReference type="PROSITE" id="PS51502">
    <property type="entry name" value="S_R_A_B_BARREL"/>
    <property type="match status" value="1"/>
</dbReference>
<dbReference type="InterPro" id="IPR013097">
    <property type="entry name" value="Dabb"/>
</dbReference>
<dbReference type="InterPro" id="IPR011008">
    <property type="entry name" value="Dimeric_a/b-barrel"/>
</dbReference>
<dbReference type="InterPro" id="IPR044662">
    <property type="entry name" value="HS1/DABB1-like"/>
</dbReference>
<comment type="subunit">
    <text evidence="1">Homodimer.</text>
</comment>
<dbReference type="PANTHER" id="PTHR33178:SF17">
    <property type="entry name" value="STRESS-RESPONSE A_B BARREL DOMAIN-CONTAINING PROTEIN"/>
    <property type="match status" value="1"/>
</dbReference>
<reference evidence="3" key="2">
    <citation type="submission" date="2025-08" db="UniProtKB">
        <authorList>
            <consortium name="RefSeq"/>
        </authorList>
    </citation>
    <scope>IDENTIFICATION</scope>
</reference>
<evidence type="ECO:0000259" key="2">
    <source>
        <dbReference type="PROSITE" id="PS51502"/>
    </source>
</evidence>